<dbReference type="Gene3D" id="3.40.50.2300">
    <property type="match status" value="2"/>
</dbReference>
<name>A0A3B0SQE0_9ZZZZ</name>
<feature type="non-terminal residue" evidence="5">
    <location>
        <position position="480"/>
    </location>
</feature>
<evidence type="ECO:0000259" key="4">
    <source>
        <dbReference type="Pfam" id="PF13458"/>
    </source>
</evidence>
<dbReference type="SUPFAM" id="SSF53822">
    <property type="entry name" value="Periplasmic binding protein-like I"/>
    <property type="match status" value="1"/>
</dbReference>
<evidence type="ECO:0000256" key="2">
    <source>
        <dbReference type="SAM" id="MobiDB-lite"/>
    </source>
</evidence>
<evidence type="ECO:0000256" key="3">
    <source>
        <dbReference type="SAM" id="Phobius"/>
    </source>
</evidence>
<evidence type="ECO:0000313" key="5">
    <source>
        <dbReference type="EMBL" id="VAW03227.1"/>
    </source>
</evidence>
<dbReference type="EMBL" id="UOEI01000359">
    <property type="protein sequence ID" value="VAW03227.1"/>
    <property type="molecule type" value="Genomic_DNA"/>
</dbReference>
<feature type="non-terminal residue" evidence="5">
    <location>
        <position position="1"/>
    </location>
</feature>
<keyword evidence="3" id="KW-0812">Transmembrane</keyword>
<keyword evidence="3" id="KW-1133">Transmembrane helix</keyword>
<evidence type="ECO:0000256" key="1">
    <source>
        <dbReference type="ARBA" id="ARBA00022729"/>
    </source>
</evidence>
<protein>
    <submittedName>
        <fullName evidence="5">Branched-chain amino acid ABC transporter, amino acid-binding protein (TC 3.A.1.4.1)</fullName>
    </submittedName>
</protein>
<dbReference type="CDD" id="cd06342">
    <property type="entry name" value="PBP1_ABC_LIVBP-like"/>
    <property type="match status" value="1"/>
</dbReference>
<dbReference type="AlphaFoldDB" id="A0A3B0SQE0"/>
<keyword evidence="3" id="KW-0472">Membrane</keyword>
<dbReference type="InterPro" id="IPR028082">
    <property type="entry name" value="Peripla_BP_I"/>
</dbReference>
<accession>A0A3B0SQE0</accession>
<keyword evidence="1" id="KW-0732">Signal</keyword>
<sequence length="480" mass="49645">CCRLLTECLPCRDVRALPVSNEKMYGGPKVDDNLKKWLPWIAVAAVALIVIVIIAINSGGDDEASATTTTAGETTTTAVEETTTTVGEETTTTEAGGGVPEAGPLGAVTVAPGEDIQIRSLEAISGDVAFLGVPNQRGTELAITDFGPIKGHDVSIGTPLDDLCSAEGGAAAGQTIASDDKVVGVIGTSCSGAATGAMPLISEAGMVMISPSNTSPALTSDLAGTPGENYSPGYYRTAHNDLFQGEAVANFVFNELGLTKAAAIHDGDPYTNGLATAFKNAFEKLGGTIVAFTAVNKGDTDMTGVLTEVAQNEPEVIYFPIFMPEGGFIAQQVRQVAGLEDVVLIGADGLLTDNFMELPETAGMYFSGPNLDYGNNASEIGTTAADFLAAYQAAYGEAPSAAFWAHSYDATVLLLSAIDKVAVELDDGSLFIDRQALRDELTATKGFSGIIGTLSCDDFGDCGAQRISIVLHEDPTNIEA</sequence>
<dbReference type="Pfam" id="PF13458">
    <property type="entry name" value="Peripla_BP_6"/>
    <property type="match status" value="1"/>
</dbReference>
<feature type="region of interest" description="Disordered" evidence="2">
    <location>
        <begin position="61"/>
        <end position="103"/>
    </location>
</feature>
<feature type="domain" description="Leucine-binding protein" evidence="4">
    <location>
        <begin position="118"/>
        <end position="454"/>
    </location>
</feature>
<dbReference type="PANTHER" id="PTHR47151:SF2">
    <property type="entry name" value="AMINO ACID BINDING PROTEIN"/>
    <property type="match status" value="1"/>
</dbReference>
<dbReference type="PANTHER" id="PTHR47151">
    <property type="entry name" value="LEU/ILE/VAL-BINDING ABC TRANSPORTER SUBUNIT"/>
    <property type="match status" value="1"/>
</dbReference>
<reference evidence="5" key="1">
    <citation type="submission" date="2018-06" db="EMBL/GenBank/DDBJ databases">
        <authorList>
            <person name="Zhirakovskaya E."/>
        </authorList>
    </citation>
    <scope>NUCLEOTIDE SEQUENCE</scope>
</reference>
<feature type="compositionally biased region" description="Low complexity" evidence="2">
    <location>
        <begin position="65"/>
        <end position="94"/>
    </location>
</feature>
<dbReference type="InterPro" id="IPR028081">
    <property type="entry name" value="Leu-bd"/>
</dbReference>
<feature type="transmembrane region" description="Helical" evidence="3">
    <location>
        <begin position="37"/>
        <end position="56"/>
    </location>
</feature>
<gene>
    <name evidence="5" type="ORF">MNBD_ACTINO01-1950</name>
</gene>
<organism evidence="5">
    <name type="scientific">hydrothermal vent metagenome</name>
    <dbReference type="NCBI Taxonomy" id="652676"/>
    <lineage>
        <taxon>unclassified sequences</taxon>
        <taxon>metagenomes</taxon>
        <taxon>ecological metagenomes</taxon>
    </lineage>
</organism>
<proteinExistence type="predicted"/>